<dbReference type="KEGG" id="rmr:Rmar_0393"/>
<dbReference type="Gene3D" id="3.30.1150.10">
    <property type="match status" value="1"/>
</dbReference>
<feature type="signal peptide" evidence="5">
    <location>
        <begin position="1"/>
        <end position="22"/>
    </location>
</feature>
<keyword evidence="4" id="KW-0472">Membrane</keyword>
<dbReference type="GO" id="GO:0055085">
    <property type="term" value="P:transmembrane transport"/>
    <property type="evidence" value="ECO:0007669"/>
    <property type="project" value="InterPro"/>
</dbReference>
<sequence>MRFRLFLPLVLLGLLGCQSAPSLEPPEGWLSTDGRWWRAGVDTTLAFRDLSSLAAMGLEGAPMASVSRTYATGEVLVQAVRRSLTPLFRVHPEIVDSLFNRHIAPELAQASISGDLEAEVDRLRQESYRKLQRYFREPRPITRLGEDVPIVYPDSLIEKGVAGTVEMQVYLDAEGQPQAIMLLESVHPVLDRLAMQATAQMRWQPAYVRRGDEWVAVPSWVRFNIRYRIPEG</sequence>
<dbReference type="Proteomes" id="UP000002221">
    <property type="component" value="Chromosome"/>
</dbReference>
<dbReference type="InterPro" id="IPR037682">
    <property type="entry name" value="TonB_C"/>
</dbReference>
<evidence type="ECO:0000256" key="3">
    <source>
        <dbReference type="ARBA" id="ARBA00022989"/>
    </source>
</evidence>
<proteinExistence type="predicted"/>
<dbReference type="PROSITE" id="PS52015">
    <property type="entry name" value="TONB_CTD"/>
    <property type="match status" value="1"/>
</dbReference>
<organism evidence="7 8">
    <name type="scientific">Rhodothermus marinus (strain ATCC 43812 / DSM 4252 / R-10)</name>
    <name type="common">Rhodothermus obamensis</name>
    <dbReference type="NCBI Taxonomy" id="518766"/>
    <lineage>
        <taxon>Bacteria</taxon>
        <taxon>Pseudomonadati</taxon>
        <taxon>Rhodothermota</taxon>
        <taxon>Rhodothermia</taxon>
        <taxon>Rhodothermales</taxon>
        <taxon>Rhodothermaceae</taxon>
        <taxon>Rhodothermus</taxon>
    </lineage>
</organism>
<feature type="domain" description="TonB C-terminal" evidence="6">
    <location>
        <begin position="137"/>
        <end position="230"/>
    </location>
</feature>
<dbReference type="AlphaFoldDB" id="D0ME73"/>
<protein>
    <submittedName>
        <fullName evidence="7">TonB family protein</fullName>
    </submittedName>
</protein>
<evidence type="ECO:0000256" key="4">
    <source>
        <dbReference type="ARBA" id="ARBA00023136"/>
    </source>
</evidence>
<dbReference type="GO" id="GO:0016020">
    <property type="term" value="C:membrane"/>
    <property type="evidence" value="ECO:0007669"/>
    <property type="project" value="UniProtKB-SubCell"/>
</dbReference>
<dbReference type="EMBL" id="CP001807">
    <property type="protein sequence ID" value="ACY47297.1"/>
    <property type="molecule type" value="Genomic_DNA"/>
</dbReference>
<dbReference type="NCBIfam" id="TIGR01352">
    <property type="entry name" value="tonB_Cterm"/>
    <property type="match status" value="1"/>
</dbReference>
<dbReference type="OrthoDB" id="1493693at2"/>
<keyword evidence="8" id="KW-1185">Reference proteome</keyword>
<dbReference type="HOGENOM" id="CLU_104192_0_0_10"/>
<keyword evidence="3" id="KW-1133">Transmembrane helix</keyword>
<evidence type="ECO:0000256" key="5">
    <source>
        <dbReference type="SAM" id="SignalP"/>
    </source>
</evidence>
<keyword evidence="2" id="KW-0812">Transmembrane</keyword>
<keyword evidence="5" id="KW-0732">Signal</keyword>
<evidence type="ECO:0000313" key="7">
    <source>
        <dbReference type="EMBL" id="ACY47297.1"/>
    </source>
</evidence>
<dbReference type="SUPFAM" id="SSF74653">
    <property type="entry name" value="TolA/TonB C-terminal domain"/>
    <property type="match status" value="1"/>
</dbReference>
<evidence type="ECO:0000313" key="8">
    <source>
        <dbReference type="Proteomes" id="UP000002221"/>
    </source>
</evidence>
<evidence type="ECO:0000256" key="2">
    <source>
        <dbReference type="ARBA" id="ARBA00022692"/>
    </source>
</evidence>
<evidence type="ECO:0000256" key="1">
    <source>
        <dbReference type="ARBA" id="ARBA00004167"/>
    </source>
</evidence>
<accession>D0ME73</accession>
<dbReference type="STRING" id="518766.Rmar_0393"/>
<dbReference type="InterPro" id="IPR006260">
    <property type="entry name" value="TonB/TolA_C"/>
</dbReference>
<dbReference type="eggNOG" id="COG0810">
    <property type="taxonomic scope" value="Bacteria"/>
</dbReference>
<feature type="chain" id="PRO_5003010841" evidence="5">
    <location>
        <begin position="23"/>
        <end position="232"/>
    </location>
</feature>
<comment type="subcellular location">
    <subcellularLocation>
        <location evidence="1">Membrane</location>
        <topology evidence="1">Single-pass membrane protein</topology>
    </subcellularLocation>
</comment>
<reference evidence="7 8" key="1">
    <citation type="journal article" date="2009" name="Stand. Genomic Sci.">
        <title>Complete genome sequence of Rhodothermus marinus type strain (R-10).</title>
        <authorList>
            <person name="Nolan M."/>
            <person name="Tindall B.J."/>
            <person name="Pomrenke H."/>
            <person name="Lapidus A."/>
            <person name="Copeland A."/>
            <person name="Glavina Del Rio T."/>
            <person name="Lucas S."/>
            <person name="Chen F."/>
            <person name="Tice H."/>
            <person name="Cheng J.F."/>
            <person name="Saunders E."/>
            <person name="Han C."/>
            <person name="Bruce D."/>
            <person name="Goodwin L."/>
            <person name="Chain P."/>
            <person name="Pitluck S."/>
            <person name="Ovchinikova G."/>
            <person name="Pati A."/>
            <person name="Ivanova N."/>
            <person name="Mavromatis K."/>
            <person name="Chen A."/>
            <person name="Palaniappan K."/>
            <person name="Land M."/>
            <person name="Hauser L."/>
            <person name="Chang Y.J."/>
            <person name="Jeffries C.D."/>
            <person name="Brettin T."/>
            <person name="Goker M."/>
            <person name="Bristow J."/>
            <person name="Eisen J.A."/>
            <person name="Markowitz V."/>
            <person name="Hugenholtz P."/>
            <person name="Kyrpides N.C."/>
            <person name="Klenk H.P."/>
            <person name="Detter J.C."/>
        </authorList>
    </citation>
    <scope>NUCLEOTIDE SEQUENCE [LARGE SCALE GENOMIC DNA]</scope>
    <source>
        <strain evidence="8">ATCC 43812 / DSM 4252 / R-10</strain>
    </source>
</reference>
<evidence type="ECO:0000259" key="6">
    <source>
        <dbReference type="PROSITE" id="PS52015"/>
    </source>
</evidence>
<gene>
    <name evidence="7" type="ordered locus">Rmar_0393</name>
</gene>
<name>D0ME73_RHOM4</name>
<dbReference type="PROSITE" id="PS51257">
    <property type="entry name" value="PROKAR_LIPOPROTEIN"/>
    <property type="match status" value="1"/>
</dbReference>
<dbReference type="Pfam" id="PF03544">
    <property type="entry name" value="TonB_C"/>
    <property type="match status" value="1"/>
</dbReference>